<dbReference type="HOGENOM" id="CLU_887059_0_0_1"/>
<dbReference type="InterPro" id="IPR029033">
    <property type="entry name" value="His_PPase_superfam"/>
</dbReference>
<dbReference type="OrthoDB" id="496981at2759"/>
<evidence type="ECO:0000313" key="2">
    <source>
        <dbReference type="Proteomes" id="UP000009168"/>
    </source>
</evidence>
<dbReference type="InterPro" id="IPR013078">
    <property type="entry name" value="His_Pase_superF_clade-1"/>
</dbReference>
<accession>Q22DS8</accession>
<dbReference type="EMBL" id="GG662734">
    <property type="protein sequence ID" value="EAR83477.2"/>
    <property type="molecule type" value="Genomic_DNA"/>
</dbReference>
<keyword evidence="2" id="KW-1185">Reference proteome</keyword>
<dbReference type="Gene3D" id="3.40.50.1240">
    <property type="entry name" value="Phosphoglycerate mutase-like"/>
    <property type="match status" value="1"/>
</dbReference>
<gene>
    <name evidence="1" type="ORF">TTHERM_00927320</name>
</gene>
<sequence>MMQEIELKYRDKIRKLNILLFNPPIRSPSKAQLIVIRHAFSQINLKMKEFLTEKFDEVKENKNHPERKQLILSREDIDSPLHEIGILQCMNNQKHINLIDFQIVLVSPLKRALQTCIYLFQTHPNRKQIKFLIFPLAAEKLSNTSSFSPDTFTNQKEEISQLASRFDIEFDYSLFNEFEVQEQWQIEMLCNDHFHMKQKLKESDPNKINYKEFVLQEFDDHFPEYLETWEQLYERAQQAKSQIKAFLRQTDKKVGLISHFNLIKCLTGDGINDEKQIINGININNCQIIPYPNIKKDN</sequence>
<dbReference type="GeneID" id="7842886"/>
<dbReference type="InParanoid" id="Q22DS8"/>
<dbReference type="RefSeq" id="XP_001031140.2">
    <property type="nucleotide sequence ID" value="XM_001031140.2"/>
</dbReference>
<organism evidence="1 2">
    <name type="scientific">Tetrahymena thermophila (strain SB210)</name>
    <dbReference type="NCBI Taxonomy" id="312017"/>
    <lineage>
        <taxon>Eukaryota</taxon>
        <taxon>Sar</taxon>
        <taxon>Alveolata</taxon>
        <taxon>Ciliophora</taxon>
        <taxon>Intramacronucleata</taxon>
        <taxon>Oligohymenophorea</taxon>
        <taxon>Hymenostomatida</taxon>
        <taxon>Tetrahymenina</taxon>
        <taxon>Tetrahymenidae</taxon>
        <taxon>Tetrahymena</taxon>
    </lineage>
</organism>
<reference evidence="2" key="1">
    <citation type="journal article" date="2006" name="PLoS Biol.">
        <title>Macronuclear genome sequence of the ciliate Tetrahymena thermophila, a model eukaryote.</title>
        <authorList>
            <person name="Eisen J.A."/>
            <person name="Coyne R.S."/>
            <person name="Wu M."/>
            <person name="Wu D."/>
            <person name="Thiagarajan M."/>
            <person name="Wortman J.R."/>
            <person name="Badger J.H."/>
            <person name="Ren Q."/>
            <person name="Amedeo P."/>
            <person name="Jones K.M."/>
            <person name="Tallon L.J."/>
            <person name="Delcher A.L."/>
            <person name="Salzberg S.L."/>
            <person name="Silva J.C."/>
            <person name="Haas B.J."/>
            <person name="Majoros W.H."/>
            <person name="Farzad M."/>
            <person name="Carlton J.M."/>
            <person name="Smith R.K. Jr."/>
            <person name="Garg J."/>
            <person name="Pearlman R.E."/>
            <person name="Karrer K.M."/>
            <person name="Sun L."/>
            <person name="Manning G."/>
            <person name="Elde N.C."/>
            <person name="Turkewitz A.P."/>
            <person name="Asai D.J."/>
            <person name="Wilkes D.E."/>
            <person name="Wang Y."/>
            <person name="Cai H."/>
            <person name="Collins K."/>
            <person name="Stewart B.A."/>
            <person name="Lee S.R."/>
            <person name="Wilamowska K."/>
            <person name="Weinberg Z."/>
            <person name="Ruzzo W.L."/>
            <person name="Wloga D."/>
            <person name="Gaertig J."/>
            <person name="Frankel J."/>
            <person name="Tsao C.-C."/>
            <person name="Gorovsky M.A."/>
            <person name="Keeling P.J."/>
            <person name="Waller R.F."/>
            <person name="Patron N.J."/>
            <person name="Cherry J.M."/>
            <person name="Stover N.A."/>
            <person name="Krieger C.J."/>
            <person name="del Toro C."/>
            <person name="Ryder H.F."/>
            <person name="Williamson S.C."/>
            <person name="Barbeau R.A."/>
            <person name="Hamilton E.P."/>
            <person name="Orias E."/>
        </authorList>
    </citation>
    <scope>NUCLEOTIDE SEQUENCE [LARGE SCALE GENOMIC DNA]</scope>
    <source>
        <strain evidence="2">SB210</strain>
    </source>
</reference>
<name>Q22DS8_TETTS</name>
<proteinExistence type="predicted"/>
<dbReference type="SUPFAM" id="SSF53254">
    <property type="entry name" value="Phosphoglycerate mutase-like"/>
    <property type="match status" value="1"/>
</dbReference>
<dbReference type="AlphaFoldDB" id="Q22DS8"/>
<dbReference type="GO" id="GO:0005737">
    <property type="term" value="C:cytoplasm"/>
    <property type="evidence" value="ECO:0007669"/>
    <property type="project" value="TreeGrafter"/>
</dbReference>
<dbReference type="KEGG" id="tet:TTHERM_00927320"/>
<evidence type="ECO:0000313" key="1">
    <source>
        <dbReference type="EMBL" id="EAR83477.2"/>
    </source>
</evidence>
<dbReference type="InterPro" id="IPR050275">
    <property type="entry name" value="PGM_Phosphatase"/>
</dbReference>
<dbReference type="PANTHER" id="PTHR48100:SF1">
    <property type="entry name" value="HISTIDINE PHOSPHATASE FAMILY PROTEIN-RELATED"/>
    <property type="match status" value="1"/>
</dbReference>
<dbReference type="GO" id="GO:0016791">
    <property type="term" value="F:phosphatase activity"/>
    <property type="evidence" value="ECO:0007669"/>
    <property type="project" value="TreeGrafter"/>
</dbReference>
<dbReference type="Proteomes" id="UP000009168">
    <property type="component" value="Unassembled WGS sequence"/>
</dbReference>
<dbReference type="Pfam" id="PF00300">
    <property type="entry name" value="His_Phos_1"/>
    <property type="match status" value="1"/>
</dbReference>
<dbReference type="PANTHER" id="PTHR48100">
    <property type="entry name" value="BROAD-SPECIFICITY PHOSPHATASE YOR283W-RELATED"/>
    <property type="match status" value="1"/>
</dbReference>
<protein>
    <submittedName>
        <fullName evidence="1">Histidine phosphatase family (Branch protein 1)</fullName>
    </submittedName>
</protein>